<protein>
    <submittedName>
        <fullName evidence="1">Uncharacterized protein</fullName>
    </submittedName>
</protein>
<gene>
    <name evidence="1" type="ORF">IRI77_11175</name>
</gene>
<dbReference type="SUPFAM" id="SSF48208">
    <property type="entry name" value="Six-hairpin glycosidases"/>
    <property type="match status" value="1"/>
</dbReference>
<dbReference type="InterPro" id="IPR008928">
    <property type="entry name" value="6-hairpin_glycosidase_sf"/>
</dbReference>
<organism evidence="1 2">
    <name type="scientific">Paludibaculum fermentans</name>
    <dbReference type="NCBI Taxonomy" id="1473598"/>
    <lineage>
        <taxon>Bacteria</taxon>
        <taxon>Pseudomonadati</taxon>
        <taxon>Acidobacteriota</taxon>
        <taxon>Terriglobia</taxon>
        <taxon>Bryobacterales</taxon>
        <taxon>Bryobacteraceae</taxon>
        <taxon>Paludibaculum</taxon>
    </lineage>
</organism>
<evidence type="ECO:0000313" key="2">
    <source>
        <dbReference type="Proteomes" id="UP000593892"/>
    </source>
</evidence>
<proteinExistence type="predicted"/>
<dbReference type="RefSeq" id="WP_194452145.1">
    <property type="nucleotide sequence ID" value="NZ_CP063849.1"/>
</dbReference>
<name>A0A7S7NVB0_PALFE</name>
<sequence length="335" mass="38405">MARYHFIAENRNARVSTEITGYTVSALLELFDRSCDESYLEAAVRGGDLLVNAWDSRCSAMPFEWSANGELPEHHSYFFDNGIIARALLRLWRTTGLQQYLDMAVCCGESMSRDFVNRRDIHPILTLPGKTPVARDARWSRSSDCYQLKSALAWLDLYEVTGNESFRSEFEWTLERSLQTHAEFFRHEPQKQRIMDRLHSYGYFLEAILAVSERPEVRQALEEGIEREAGYLRAVRHEFERSDANAQLLRVRLWADAQGAVPLNEDAAAQEARWAAAYQMESDDPRLDGGFNFGCREGVLSNYSNPVSTAFCLQALALWHDYKQGLPLADRRSLI</sequence>
<dbReference type="InterPro" id="IPR012341">
    <property type="entry name" value="6hp_glycosidase-like_sf"/>
</dbReference>
<dbReference type="GO" id="GO:0005975">
    <property type="term" value="P:carbohydrate metabolic process"/>
    <property type="evidence" value="ECO:0007669"/>
    <property type="project" value="InterPro"/>
</dbReference>
<dbReference type="Gene3D" id="1.50.10.10">
    <property type="match status" value="1"/>
</dbReference>
<dbReference type="AlphaFoldDB" id="A0A7S7NVB0"/>
<dbReference type="EMBL" id="CP063849">
    <property type="protein sequence ID" value="QOY90482.1"/>
    <property type="molecule type" value="Genomic_DNA"/>
</dbReference>
<reference evidence="1 2" key="1">
    <citation type="submission" date="2020-10" db="EMBL/GenBank/DDBJ databases">
        <title>Complete genome sequence of Paludibaculum fermentans P105T, a facultatively anaerobic acidobacterium capable of dissimilatory Fe(III) reduction.</title>
        <authorList>
            <person name="Dedysh S.N."/>
            <person name="Beletsky A.V."/>
            <person name="Kulichevskaya I.S."/>
            <person name="Mardanov A.V."/>
            <person name="Ravin N.V."/>
        </authorList>
    </citation>
    <scope>NUCLEOTIDE SEQUENCE [LARGE SCALE GENOMIC DNA]</scope>
    <source>
        <strain evidence="1 2">P105</strain>
    </source>
</reference>
<keyword evidence="2" id="KW-1185">Reference proteome</keyword>
<dbReference type="Proteomes" id="UP000593892">
    <property type="component" value="Chromosome"/>
</dbReference>
<dbReference type="KEGG" id="pfer:IRI77_11175"/>
<evidence type="ECO:0000313" key="1">
    <source>
        <dbReference type="EMBL" id="QOY90482.1"/>
    </source>
</evidence>
<accession>A0A7S7NVB0</accession>